<dbReference type="Proteomes" id="UP000183410">
    <property type="component" value="Unassembled WGS sequence"/>
</dbReference>
<evidence type="ECO:0000256" key="3">
    <source>
        <dbReference type="ARBA" id="ARBA00022553"/>
    </source>
</evidence>
<dbReference type="Pfam" id="PF06580">
    <property type="entry name" value="His_kinase"/>
    <property type="match status" value="1"/>
</dbReference>
<name>A0A1I2HC50_9BACL</name>
<dbReference type="GO" id="GO:0005886">
    <property type="term" value="C:plasma membrane"/>
    <property type="evidence" value="ECO:0007669"/>
    <property type="project" value="UniProtKB-SubCell"/>
</dbReference>
<evidence type="ECO:0000259" key="14">
    <source>
        <dbReference type="PROSITE" id="PS50885"/>
    </source>
</evidence>
<proteinExistence type="predicted"/>
<evidence type="ECO:0000256" key="13">
    <source>
        <dbReference type="SAM" id="Phobius"/>
    </source>
</evidence>
<dbReference type="InterPro" id="IPR050640">
    <property type="entry name" value="Bact_2-comp_sensor_kinase"/>
</dbReference>
<keyword evidence="3" id="KW-0597">Phosphoprotein</keyword>
<keyword evidence="6" id="KW-0547">Nucleotide-binding</keyword>
<dbReference type="PROSITE" id="PS50885">
    <property type="entry name" value="HAMP"/>
    <property type="match status" value="1"/>
</dbReference>
<evidence type="ECO:0000313" key="16">
    <source>
        <dbReference type="Proteomes" id="UP000183410"/>
    </source>
</evidence>
<dbReference type="CDD" id="cd06225">
    <property type="entry name" value="HAMP"/>
    <property type="match status" value="1"/>
</dbReference>
<dbReference type="RefSeq" id="WP_046233761.1">
    <property type="nucleotide sequence ID" value="NZ_FONN01000022.1"/>
</dbReference>
<dbReference type="PANTHER" id="PTHR34220">
    <property type="entry name" value="SENSOR HISTIDINE KINASE YPDA"/>
    <property type="match status" value="1"/>
</dbReference>
<keyword evidence="10" id="KW-0902">Two-component regulatory system</keyword>
<keyword evidence="7 15" id="KW-0418">Kinase</keyword>
<keyword evidence="8" id="KW-0067">ATP-binding</keyword>
<dbReference type="EMBL" id="FONN01000022">
    <property type="protein sequence ID" value="SFF27754.1"/>
    <property type="molecule type" value="Genomic_DNA"/>
</dbReference>
<protein>
    <submittedName>
        <fullName evidence="15">Two-component system, sensor histidine kinase YesM</fullName>
    </submittedName>
</protein>
<dbReference type="PANTHER" id="PTHR34220:SF11">
    <property type="entry name" value="SENSOR PROTEIN KINASE HPTS"/>
    <property type="match status" value="1"/>
</dbReference>
<keyword evidence="2" id="KW-1003">Cell membrane</keyword>
<evidence type="ECO:0000256" key="5">
    <source>
        <dbReference type="ARBA" id="ARBA00022692"/>
    </source>
</evidence>
<evidence type="ECO:0000256" key="4">
    <source>
        <dbReference type="ARBA" id="ARBA00022679"/>
    </source>
</evidence>
<gene>
    <name evidence="15" type="ORF">SAMN04487969_12242</name>
</gene>
<evidence type="ECO:0000256" key="6">
    <source>
        <dbReference type="ARBA" id="ARBA00022741"/>
    </source>
</evidence>
<keyword evidence="5 13" id="KW-0812">Transmembrane</keyword>
<evidence type="ECO:0000256" key="9">
    <source>
        <dbReference type="ARBA" id="ARBA00022989"/>
    </source>
</evidence>
<comment type="subcellular location">
    <subcellularLocation>
        <location evidence="1">Cell membrane</location>
        <topology evidence="1">Multi-pass membrane protein</topology>
    </subcellularLocation>
</comment>
<sequence length="649" mass="72169">MKAFLAKFKYHGLFIKMFTVTLVSIISVSLLTTLVMMQMSQRLFMDTFSITNGKIINQVQTNFESFSYSIVTATNDVQQSGTLKSFLKEPDQGTAQSLKRYYEANTQMKRIQSNVSAYSVNITITGINGRSHSSDSSYWPRSIEKLRSSELTEHALLEPRRILYELDQESMKAGDSSNAVVVASKTLLERTSSQPYGQLYFAIKEKDFRKFYTSFTSIGNDVVILNKAGMIVSSNREQLVGTTVPDLLTYAKQIEEQQLDVMDTTAMGKSSLVLSKYLPTYDFYLVNLIDKQQVMSQMVDFKMVALISLAIVLLALIIVFVISRRLTKSLTLLARQISRVTKNDFNNYTSVTGSYEIKQLGNAYNYMLDELNDYIKRLIQTQKDQRNAELSALQMQINPHFLYNTLASIKILVQQGNKDKAADTINALISLLQNTVSNISETIPVSQELVNLKNYVFINHVRYGEQIRVNYFADKDCMGAHLPKLIIQPFMENAFFHAFHDRSEGYIYVLISREGDSLICEVVDNGVGISGLGQAGSTGSTAVVQSGGAADLETGVKAHSWGASEAANGEAENKRSMKGGGAPADSPGKGDDRERGQGLHSASHFFSGIGIRNVHDRLTLLYGEGYGVTIISNPGQGTRVKIKLPLLFE</sequence>
<dbReference type="Gene3D" id="6.10.340.10">
    <property type="match status" value="1"/>
</dbReference>
<evidence type="ECO:0000256" key="8">
    <source>
        <dbReference type="ARBA" id="ARBA00022840"/>
    </source>
</evidence>
<dbReference type="AlphaFoldDB" id="A0A1I2HC50"/>
<dbReference type="SUPFAM" id="SSF55874">
    <property type="entry name" value="ATPase domain of HSP90 chaperone/DNA topoisomerase II/histidine kinase"/>
    <property type="match status" value="1"/>
</dbReference>
<keyword evidence="9 13" id="KW-1133">Transmembrane helix</keyword>
<evidence type="ECO:0000313" key="15">
    <source>
        <dbReference type="EMBL" id="SFF27754.1"/>
    </source>
</evidence>
<feature type="region of interest" description="Disordered" evidence="12">
    <location>
        <begin position="564"/>
        <end position="599"/>
    </location>
</feature>
<organism evidence="15 16">
    <name type="scientific">Paenibacillus algorifonticola</name>
    <dbReference type="NCBI Taxonomy" id="684063"/>
    <lineage>
        <taxon>Bacteria</taxon>
        <taxon>Bacillati</taxon>
        <taxon>Bacillota</taxon>
        <taxon>Bacilli</taxon>
        <taxon>Bacillales</taxon>
        <taxon>Paenibacillaceae</taxon>
        <taxon>Paenibacillus</taxon>
    </lineage>
</organism>
<evidence type="ECO:0000256" key="12">
    <source>
        <dbReference type="SAM" id="MobiDB-lite"/>
    </source>
</evidence>
<dbReference type="SUPFAM" id="SSF158472">
    <property type="entry name" value="HAMP domain-like"/>
    <property type="match status" value="1"/>
</dbReference>
<feature type="compositionally biased region" description="Basic and acidic residues" evidence="12">
    <location>
        <begin position="588"/>
        <end position="597"/>
    </location>
</feature>
<accession>A0A1I2HC50</accession>
<evidence type="ECO:0000256" key="1">
    <source>
        <dbReference type="ARBA" id="ARBA00004651"/>
    </source>
</evidence>
<feature type="transmembrane region" description="Helical" evidence="13">
    <location>
        <begin position="303"/>
        <end position="322"/>
    </location>
</feature>
<dbReference type="SMART" id="SM00304">
    <property type="entry name" value="HAMP"/>
    <property type="match status" value="1"/>
</dbReference>
<dbReference type="GO" id="GO:0000155">
    <property type="term" value="F:phosphorelay sensor kinase activity"/>
    <property type="evidence" value="ECO:0007669"/>
    <property type="project" value="InterPro"/>
</dbReference>
<evidence type="ECO:0000256" key="2">
    <source>
        <dbReference type="ARBA" id="ARBA00022475"/>
    </source>
</evidence>
<dbReference type="Pfam" id="PF00672">
    <property type="entry name" value="HAMP"/>
    <property type="match status" value="1"/>
</dbReference>
<evidence type="ECO:0000256" key="7">
    <source>
        <dbReference type="ARBA" id="ARBA00022777"/>
    </source>
</evidence>
<dbReference type="InterPro" id="IPR010559">
    <property type="entry name" value="Sig_transdc_His_kin_internal"/>
</dbReference>
<keyword evidence="4" id="KW-0808">Transferase</keyword>
<feature type="transmembrane region" description="Helical" evidence="13">
    <location>
        <begin position="12"/>
        <end position="35"/>
    </location>
</feature>
<dbReference type="InterPro" id="IPR036890">
    <property type="entry name" value="HATPase_C_sf"/>
</dbReference>
<evidence type="ECO:0000256" key="10">
    <source>
        <dbReference type="ARBA" id="ARBA00023012"/>
    </source>
</evidence>
<keyword evidence="16" id="KW-1185">Reference proteome</keyword>
<feature type="domain" description="HAMP" evidence="14">
    <location>
        <begin position="324"/>
        <end position="376"/>
    </location>
</feature>
<dbReference type="Gene3D" id="3.30.565.10">
    <property type="entry name" value="Histidine kinase-like ATPase, C-terminal domain"/>
    <property type="match status" value="1"/>
</dbReference>
<keyword evidence="11 13" id="KW-0472">Membrane</keyword>
<evidence type="ECO:0000256" key="11">
    <source>
        <dbReference type="ARBA" id="ARBA00023136"/>
    </source>
</evidence>
<dbReference type="InterPro" id="IPR003660">
    <property type="entry name" value="HAMP_dom"/>
</dbReference>
<reference evidence="16" key="1">
    <citation type="submission" date="2016-10" db="EMBL/GenBank/DDBJ databases">
        <authorList>
            <person name="Varghese N."/>
            <person name="Submissions S."/>
        </authorList>
    </citation>
    <scope>NUCLEOTIDE SEQUENCE [LARGE SCALE GENOMIC DNA]</scope>
    <source>
        <strain evidence="16">CGMCC 1.10223</strain>
    </source>
</reference>